<dbReference type="Proteomes" id="UP001142317">
    <property type="component" value="Unassembled WGS sequence"/>
</dbReference>
<feature type="domain" description="Luciferase-like" evidence="8">
    <location>
        <begin position="27"/>
        <end position="380"/>
    </location>
</feature>
<comment type="caution">
    <text evidence="9">The sequence shown here is derived from an EMBL/GenBank/DDBJ whole genome shotgun (WGS) entry which is preliminary data.</text>
</comment>
<reference evidence="9" key="1">
    <citation type="journal article" date="2014" name="Int. J. Syst. Evol. Microbiol.">
        <title>Complete genome sequence of Corynebacterium casei LMG S-19264T (=DSM 44701T), isolated from a smear-ripened cheese.</title>
        <authorList>
            <consortium name="US DOE Joint Genome Institute (JGI-PGF)"/>
            <person name="Walter F."/>
            <person name="Albersmeier A."/>
            <person name="Kalinowski J."/>
            <person name="Ruckert C."/>
        </authorList>
    </citation>
    <scope>NUCLEOTIDE SEQUENCE</scope>
    <source>
        <strain evidence="9">VKM Ac-1447</strain>
    </source>
</reference>
<feature type="binding site" evidence="6">
    <location>
        <position position="151"/>
    </location>
    <ligand>
        <name>FMN</name>
        <dbReference type="ChEBI" id="CHEBI:58210"/>
    </ligand>
</feature>
<evidence type="ECO:0000256" key="3">
    <source>
        <dbReference type="ARBA" id="ARBA00023002"/>
    </source>
</evidence>
<dbReference type="GO" id="GO:0016705">
    <property type="term" value="F:oxidoreductase activity, acting on paired donors, with incorporation or reduction of molecular oxygen"/>
    <property type="evidence" value="ECO:0007669"/>
    <property type="project" value="InterPro"/>
</dbReference>
<gene>
    <name evidence="9" type="ORF">GCM10017586_20750</name>
</gene>
<keyword evidence="3" id="KW-0560">Oxidoreductase</keyword>
<evidence type="ECO:0000256" key="6">
    <source>
        <dbReference type="PIRSR" id="PIRSR000337-1"/>
    </source>
</evidence>
<dbReference type="SUPFAM" id="SSF51679">
    <property type="entry name" value="Bacterial luciferase-like"/>
    <property type="match status" value="1"/>
</dbReference>
<dbReference type="PANTHER" id="PTHR30011:SF16">
    <property type="entry name" value="C2H2 FINGER DOMAIN TRANSCRIPTION FACTOR (EUROFUNG)-RELATED"/>
    <property type="match status" value="1"/>
</dbReference>
<dbReference type="PANTHER" id="PTHR30011">
    <property type="entry name" value="ALKANESULFONATE MONOOXYGENASE-RELATED"/>
    <property type="match status" value="1"/>
</dbReference>
<evidence type="ECO:0000313" key="10">
    <source>
        <dbReference type="Proteomes" id="UP001142317"/>
    </source>
</evidence>
<dbReference type="AlphaFoldDB" id="A0A9W6HHA3"/>
<evidence type="ECO:0000256" key="4">
    <source>
        <dbReference type="ARBA" id="ARBA00023033"/>
    </source>
</evidence>
<dbReference type="EMBL" id="BSEO01000014">
    <property type="protein sequence ID" value="GLJ80392.1"/>
    <property type="molecule type" value="Genomic_DNA"/>
</dbReference>
<protein>
    <submittedName>
        <fullName evidence="9">Oxygenase</fullName>
    </submittedName>
</protein>
<dbReference type="Pfam" id="PF00296">
    <property type="entry name" value="Bac_luciferase"/>
    <property type="match status" value="1"/>
</dbReference>
<evidence type="ECO:0000256" key="1">
    <source>
        <dbReference type="ARBA" id="ARBA00022630"/>
    </source>
</evidence>
<keyword evidence="10" id="KW-1185">Reference proteome</keyword>
<dbReference type="GO" id="GO:0004497">
    <property type="term" value="F:monooxygenase activity"/>
    <property type="evidence" value="ECO:0007669"/>
    <property type="project" value="UniProtKB-KW"/>
</dbReference>
<dbReference type="InterPro" id="IPR016215">
    <property type="entry name" value="NTA_MOA"/>
</dbReference>
<feature type="region of interest" description="Disordered" evidence="7">
    <location>
        <begin position="303"/>
        <end position="322"/>
    </location>
</feature>
<evidence type="ECO:0000256" key="7">
    <source>
        <dbReference type="SAM" id="MobiDB-lite"/>
    </source>
</evidence>
<feature type="binding site" evidence="6">
    <location>
        <position position="209"/>
    </location>
    <ligand>
        <name>FMN</name>
        <dbReference type="ChEBI" id="CHEBI:58210"/>
    </ligand>
</feature>
<proteinExistence type="inferred from homology"/>
<dbReference type="InterPro" id="IPR036661">
    <property type="entry name" value="Luciferase-like_sf"/>
</dbReference>
<organism evidence="9 10">
    <name type="scientific">Microbacterium imperiale</name>
    <dbReference type="NCBI Taxonomy" id="33884"/>
    <lineage>
        <taxon>Bacteria</taxon>
        <taxon>Bacillati</taxon>
        <taxon>Actinomycetota</taxon>
        <taxon>Actinomycetes</taxon>
        <taxon>Micrococcales</taxon>
        <taxon>Microbacteriaceae</taxon>
        <taxon>Microbacterium</taxon>
    </lineage>
</organism>
<evidence type="ECO:0000313" key="9">
    <source>
        <dbReference type="EMBL" id="GLJ80392.1"/>
    </source>
</evidence>
<dbReference type="InterPro" id="IPR011251">
    <property type="entry name" value="Luciferase-like_dom"/>
</dbReference>
<dbReference type="NCBIfam" id="TIGR03860">
    <property type="entry name" value="FMN_nitrolo"/>
    <property type="match status" value="1"/>
</dbReference>
<dbReference type="RefSeq" id="WP_210006637.1">
    <property type="nucleotide sequence ID" value="NZ_BSEO01000014.1"/>
</dbReference>
<dbReference type="PIRSF" id="PIRSF000337">
    <property type="entry name" value="NTA_MOA"/>
    <property type="match status" value="1"/>
</dbReference>
<keyword evidence="1 6" id="KW-0285">Flavoprotein</keyword>
<accession>A0A9W6HHA3</accession>
<dbReference type="Gene3D" id="3.20.20.30">
    <property type="entry name" value="Luciferase-like domain"/>
    <property type="match status" value="1"/>
</dbReference>
<evidence type="ECO:0000256" key="2">
    <source>
        <dbReference type="ARBA" id="ARBA00022643"/>
    </source>
</evidence>
<feature type="binding site" evidence="6">
    <location>
        <position position="97"/>
    </location>
    <ligand>
        <name>FMN</name>
        <dbReference type="ChEBI" id="CHEBI:58210"/>
    </ligand>
</feature>
<keyword evidence="2 6" id="KW-0288">FMN</keyword>
<reference evidence="9" key="2">
    <citation type="submission" date="2023-01" db="EMBL/GenBank/DDBJ databases">
        <authorList>
            <person name="Sun Q."/>
            <person name="Evtushenko L."/>
        </authorList>
    </citation>
    <scope>NUCLEOTIDE SEQUENCE</scope>
    <source>
        <strain evidence="9">VKM Ac-1447</strain>
    </source>
</reference>
<sequence>MSRSPRQIHLAAHFPGVNSTTVWTDPASGSQIDFAAFEYFARTAERGFFDYVFLAEGLRLREHKGRVHELDVLGRPNTLAVLAALSAVTDHVGLVGTLSTTFNEPYELARQLATLDHLSAGRAGWNAVTSSDAFHGANFRRGGFLAHADRYERAKEFAALSKKLWDSWDEGEALPRRIRHSGAQFDVDALFDVPRSPQGRPVIVQAGDSADGRDFGAEHAEVIFSLHQDFDAARVLYDDVKGRLAAWGRDEDSLKILPAATFVIGDTDAEARERSREIARQQVRPEQALTYLEQVWGRDLSGYDPDGPLPDVEPDTGSETARGWANRHKAVQARIASLRELSEAEGLSVRELVIRLTAKHTFVGTPEHIASEIDRYVQERATDGFTVVGHLTPHGLDEFATRVVPLLQERGSYRDSYDEGATLRDLLGLPAPARTLTPDAAAAR</sequence>
<dbReference type="InterPro" id="IPR051260">
    <property type="entry name" value="Diverse_substr_monoxygenases"/>
</dbReference>
<keyword evidence="4" id="KW-0503">Monooxygenase</keyword>
<evidence type="ECO:0000256" key="5">
    <source>
        <dbReference type="ARBA" id="ARBA00033748"/>
    </source>
</evidence>
<name>A0A9W6HHA3_9MICO</name>
<evidence type="ECO:0000259" key="8">
    <source>
        <dbReference type="Pfam" id="PF00296"/>
    </source>
</evidence>
<feature type="binding site" evidence="6">
    <location>
        <position position="147"/>
    </location>
    <ligand>
        <name>FMN</name>
        <dbReference type="ChEBI" id="CHEBI:58210"/>
    </ligand>
</feature>
<comment type="similarity">
    <text evidence="5">Belongs to the NtaA/SnaA/DszA monooxygenase family.</text>
</comment>